<organism evidence="2 3">
    <name type="scientific">Croceicoccus esteveae</name>
    <dbReference type="NCBI Taxonomy" id="3075597"/>
    <lineage>
        <taxon>Bacteria</taxon>
        <taxon>Pseudomonadati</taxon>
        <taxon>Pseudomonadota</taxon>
        <taxon>Alphaproteobacteria</taxon>
        <taxon>Sphingomonadales</taxon>
        <taxon>Erythrobacteraceae</taxon>
        <taxon>Croceicoccus</taxon>
    </lineage>
</organism>
<name>A0ABU2ZKV4_9SPHN</name>
<feature type="coiled-coil region" evidence="1">
    <location>
        <begin position="187"/>
        <end position="241"/>
    </location>
</feature>
<dbReference type="RefSeq" id="WP_311341539.1">
    <property type="nucleotide sequence ID" value="NZ_JAVRHS010000014.1"/>
</dbReference>
<evidence type="ECO:0000256" key="1">
    <source>
        <dbReference type="SAM" id="Coils"/>
    </source>
</evidence>
<comment type="caution">
    <text evidence="2">The sequence shown here is derived from an EMBL/GenBank/DDBJ whole genome shotgun (WGS) entry which is preliminary data.</text>
</comment>
<dbReference type="EMBL" id="JAVRHS010000014">
    <property type="protein sequence ID" value="MDT0576964.1"/>
    <property type="molecule type" value="Genomic_DNA"/>
</dbReference>
<keyword evidence="1" id="KW-0175">Coiled coil</keyword>
<reference evidence="2 3" key="1">
    <citation type="submission" date="2023-09" db="EMBL/GenBank/DDBJ databases">
        <authorList>
            <person name="Rey-Velasco X."/>
        </authorList>
    </citation>
    <scope>NUCLEOTIDE SEQUENCE [LARGE SCALE GENOMIC DNA]</scope>
    <source>
        <strain evidence="2 3">F390</strain>
    </source>
</reference>
<feature type="coiled-coil region" evidence="1">
    <location>
        <begin position="313"/>
        <end position="384"/>
    </location>
</feature>
<proteinExistence type="predicted"/>
<evidence type="ECO:0000313" key="2">
    <source>
        <dbReference type="EMBL" id="MDT0576964.1"/>
    </source>
</evidence>
<gene>
    <name evidence="2" type="ORF">RM533_12380</name>
</gene>
<keyword evidence="3" id="KW-1185">Reference proteome</keyword>
<accession>A0ABU2ZKV4</accession>
<sequence>MARVILEEEGEDITVGGNDINVIGTNGDDEVITVLSGNVTLDSSFAAGGDTVELAGEAETYSARISGSRVILTSSTGTTISIPVSPNGITVDFGGDDSRVLKVDTDTNTVVFGDQTLTSGQDNDLDAGNDDAGTLITALNALAGAEDARQEFLDENEFADGAAVTTNLEDAQTALQNDVVADGGKSLERLQADVQAEQADVDALNTQINGVDGLRGAINDLERAEASVEAAEAVQTQAAAELAAAVARYETLNKKDIAVNNDGTVDLLDTDGNVQSNLIIRTPEDQLVYAPGVNPADAGNQGLATLLNETRDNQVADNNLNDANSDVNDANNAINAIAGGRVLYEDLQDAQDEVDAAQAQVDNRLELQQNVEDARDLVDEYNDLDTDVTDAQATLTGLGYQQPVRLDDGDDETATNGNDVYIFNPEDGTDVTIDDFGNEGDDVIFVNGESYTVVQLAADADLNNTSQGDRNTLEVFVQQDGDNTVLYFEDETFAGNTTNNSFQGSSLTLEDVDAGSVSLDTNGLITVDDVNMA</sequence>
<evidence type="ECO:0000313" key="3">
    <source>
        <dbReference type="Proteomes" id="UP001259803"/>
    </source>
</evidence>
<dbReference type="Proteomes" id="UP001259803">
    <property type="component" value="Unassembled WGS sequence"/>
</dbReference>
<protein>
    <submittedName>
        <fullName evidence="2">Uncharacterized protein</fullName>
    </submittedName>
</protein>